<feature type="domain" description="ERV/ALR sulfhydryl oxidase" evidence="7">
    <location>
        <begin position="67"/>
        <end position="167"/>
    </location>
</feature>
<keyword evidence="2 6" id="KW-0285">Flavoprotein</keyword>
<reference evidence="9" key="2">
    <citation type="journal article" date="2009" name="Genome Res.">
        <title>Comparative genomic analyses of the human fungal pathogens Coccidioides and their relatives.</title>
        <authorList>
            <person name="Sharpton T.J."/>
            <person name="Stajich J.E."/>
            <person name="Rounsley S.D."/>
            <person name="Gardner M.J."/>
            <person name="Wortman J.R."/>
            <person name="Jordar V.S."/>
            <person name="Maiti R."/>
            <person name="Kodira C.D."/>
            <person name="Neafsey D.E."/>
            <person name="Zeng Q."/>
            <person name="Hung C.-Y."/>
            <person name="McMahan C."/>
            <person name="Muszewska A."/>
            <person name="Grynberg M."/>
            <person name="Mandel M.A."/>
            <person name="Kellner E.M."/>
            <person name="Barker B.M."/>
            <person name="Galgiani J.N."/>
            <person name="Orbach M.J."/>
            <person name="Kirkland T.N."/>
            <person name="Cole G.T."/>
            <person name="Henn M.R."/>
            <person name="Birren B.W."/>
            <person name="Taylor J.W."/>
        </authorList>
    </citation>
    <scope>NUCLEOTIDE SEQUENCE [LARGE SCALE GENOMIC DNA]</scope>
    <source>
        <strain evidence="9">RMSCC 3488</strain>
    </source>
</reference>
<reference evidence="9" key="3">
    <citation type="journal article" date="2010" name="Genome Res.">
        <title>Population genomic sequencing of Coccidioides fungi reveals recent hybridization and transposon control.</title>
        <authorList>
            <person name="Neafsey D.E."/>
            <person name="Barker B.M."/>
            <person name="Sharpton T.J."/>
            <person name="Stajich J.E."/>
            <person name="Park D.J."/>
            <person name="Whiston E."/>
            <person name="Hung C.-Y."/>
            <person name="McMahan C."/>
            <person name="White J."/>
            <person name="Sykes S."/>
            <person name="Heiman D."/>
            <person name="Young S."/>
            <person name="Zeng Q."/>
            <person name="Abouelleil A."/>
            <person name="Aftuck L."/>
            <person name="Bessette D."/>
            <person name="Brown A."/>
            <person name="FitzGerald M."/>
            <person name="Lui A."/>
            <person name="Macdonald J.P."/>
            <person name="Priest M."/>
            <person name="Orbach M.J."/>
            <person name="Galgiani J.N."/>
            <person name="Kirkland T.N."/>
            <person name="Cole G.T."/>
            <person name="Birren B.W."/>
            <person name="Henn M.R."/>
            <person name="Taylor J.W."/>
            <person name="Rounsley S.D."/>
        </authorList>
    </citation>
    <scope>NUCLEOTIDE SEQUENCE [LARGE SCALE GENOMIC DNA]</scope>
    <source>
        <strain evidence="9">RMSCC 3488</strain>
    </source>
</reference>
<dbReference type="Gene3D" id="1.20.120.310">
    <property type="entry name" value="ERV/ALR sulfhydryl oxidase domain"/>
    <property type="match status" value="1"/>
</dbReference>
<sequence length="220" mass="24605">MATRPTSRLFVLTGMVVFFILTITFFRQPAPLSPKLRAPGHLGKSLPSVDVSDRMLEGNIVMPQLGNATAKAELGRASWRLLHTMMARFPESPSKEEQDALRSYIYLFARLYPCGECAEHFQQHLKKFPPQVSSRNAAAGWACHVHNEVNKMLKKDEFDCTKLGDFYDCGCSDKHEDEGKPKQKGEIPAGRLNQLTNLGREFNTDALLPVEISAEPQTNG</sequence>
<dbReference type="FunFam" id="1.20.120.310:FF:000002">
    <property type="entry name" value="Sulfhydryl oxidase"/>
    <property type="match status" value="1"/>
</dbReference>
<dbReference type="AlphaFoldDB" id="A0A0J6F1Q0"/>
<dbReference type="InterPro" id="IPR039799">
    <property type="entry name" value="ALR/ERV"/>
</dbReference>
<evidence type="ECO:0000259" key="7">
    <source>
        <dbReference type="PROSITE" id="PS51324"/>
    </source>
</evidence>
<keyword evidence="4 6" id="KW-0560">Oxidoreductase</keyword>
<dbReference type="OrthoDB" id="59470at2759"/>
<dbReference type="PANTHER" id="PTHR12645:SF1">
    <property type="entry name" value="FAD-LINKED SULFHYDRYL OXIDASE ERV2"/>
    <property type="match status" value="1"/>
</dbReference>
<evidence type="ECO:0000256" key="4">
    <source>
        <dbReference type="ARBA" id="ARBA00023002"/>
    </source>
</evidence>
<keyword evidence="5" id="KW-1015">Disulfide bond</keyword>
<reference evidence="8 9" key="1">
    <citation type="submission" date="2007-06" db="EMBL/GenBank/DDBJ databases">
        <title>The Genome Sequence of Coccidioides posadasii RMSCC_3488.</title>
        <authorList>
            <consortium name="Coccidioides Genome Resources Consortium"/>
            <consortium name="The Broad Institute Genome Sequencing Platform"/>
            <person name="Henn M.R."/>
            <person name="Sykes S."/>
            <person name="Young S."/>
            <person name="Jaffe D."/>
            <person name="Berlin A."/>
            <person name="Alvarez P."/>
            <person name="Butler J."/>
            <person name="Gnerre S."/>
            <person name="Grabherr M."/>
            <person name="Mauceli E."/>
            <person name="Brockman W."/>
            <person name="Kodira C."/>
            <person name="Alvarado L."/>
            <person name="Zeng Q."/>
            <person name="Crawford M."/>
            <person name="Antoine C."/>
            <person name="Devon K."/>
            <person name="Galgiani J."/>
            <person name="Orsborn K."/>
            <person name="Lewis M.L."/>
            <person name="Nusbaum C."/>
            <person name="Galagan J."/>
            <person name="Birren B."/>
        </authorList>
    </citation>
    <scope>NUCLEOTIDE SEQUENCE [LARGE SCALE GENOMIC DNA]</scope>
    <source>
        <strain evidence="8 9">RMSCC 3488</strain>
    </source>
</reference>
<evidence type="ECO:0000256" key="1">
    <source>
        <dbReference type="ARBA" id="ARBA00001974"/>
    </source>
</evidence>
<dbReference type="InterPro" id="IPR036774">
    <property type="entry name" value="ERV/ALR_sulphydryl_oxid_sf"/>
</dbReference>
<keyword evidence="6" id="KW-1133">Transmembrane helix</keyword>
<evidence type="ECO:0000256" key="2">
    <source>
        <dbReference type="ARBA" id="ARBA00022630"/>
    </source>
</evidence>
<evidence type="ECO:0000256" key="3">
    <source>
        <dbReference type="ARBA" id="ARBA00022827"/>
    </source>
</evidence>
<comment type="catalytic activity">
    <reaction evidence="6">
        <text>2 R'C(R)SH + O2 = R'C(R)S-S(R)CR' + H2O2</text>
        <dbReference type="Rhea" id="RHEA:17357"/>
        <dbReference type="ChEBI" id="CHEBI:15379"/>
        <dbReference type="ChEBI" id="CHEBI:16240"/>
        <dbReference type="ChEBI" id="CHEBI:16520"/>
        <dbReference type="ChEBI" id="CHEBI:17412"/>
        <dbReference type="EC" id="1.8.3.2"/>
    </reaction>
</comment>
<evidence type="ECO:0000313" key="8">
    <source>
        <dbReference type="EMBL" id="KMM66796.1"/>
    </source>
</evidence>
<keyword evidence="3 6" id="KW-0274">FAD</keyword>
<dbReference type="SUPFAM" id="SSF69000">
    <property type="entry name" value="FAD-dependent thiol oxidase"/>
    <property type="match status" value="1"/>
</dbReference>
<protein>
    <recommendedName>
        <fullName evidence="6">Sulfhydryl oxidase</fullName>
        <ecNumber evidence="6">1.8.3.2</ecNumber>
    </recommendedName>
</protein>
<accession>A0A0J6F1Q0</accession>
<feature type="transmembrane region" description="Helical" evidence="6">
    <location>
        <begin position="6"/>
        <end position="26"/>
    </location>
</feature>
<dbReference type="EMBL" id="DS268110">
    <property type="protein sequence ID" value="KMM66796.1"/>
    <property type="molecule type" value="Genomic_DNA"/>
</dbReference>
<dbReference type="PANTHER" id="PTHR12645">
    <property type="entry name" value="ALR/ERV"/>
    <property type="match status" value="1"/>
</dbReference>
<comment type="cofactor">
    <cofactor evidence="1 6">
        <name>FAD</name>
        <dbReference type="ChEBI" id="CHEBI:57692"/>
    </cofactor>
</comment>
<dbReference type="PROSITE" id="PS51324">
    <property type="entry name" value="ERV_ALR"/>
    <property type="match status" value="1"/>
</dbReference>
<dbReference type="GO" id="GO:0016971">
    <property type="term" value="F:flavin-dependent sulfhydryl oxidase activity"/>
    <property type="evidence" value="ECO:0007669"/>
    <property type="project" value="InterPro"/>
</dbReference>
<evidence type="ECO:0000313" key="9">
    <source>
        <dbReference type="Proteomes" id="UP000054567"/>
    </source>
</evidence>
<keyword evidence="6" id="KW-0472">Membrane</keyword>
<dbReference type="EC" id="1.8.3.2" evidence="6"/>
<keyword evidence="6" id="KW-0812">Transmembrane</keyword>
<dbReference type="Proteomes" id="UP000054567">
    <property type="component" value="Unassembled WGS sequence"/>
</dbReference>
<name>A0A0J6F1Q0_COCPO</name>
<dbReference type="Pfam" id="PF04777">
    <property type="entry name" value="Evr1_Alr"/>
    <property type="match status" value="1"/>
</dbReference>
<evidence type="ECO:0000256" key="6">
    <source>
        <dbReference type="RuleBase" id="RU371123"/>
    </source>
</evidence>
<evidence type="ECO:0000256" key="5">
    <source>
        <dbReference type="ARBA" id="ARBA00023157"/>
    </source>
</evidence>
<proteinExistence type="predicted"/>
<dbReference type="InterPro" id="IPR017905">
    <property type="entry name" value="ERV/ALR_sulphydryl_oxidase"/>
</dbReference>
<organism evidence="8 9">
    <name type="scientific">Coccidioides posadasii RMSCC 3488</name>
    <dbReference type="NCBI Taxonomy" id="454284"/>
    <lineage>
        <taxon>Eukaryota</taxon>
        <taxon>Fungi</taxon>
        <taxon>Dikarya</taxon>
        <taxon>Ascomycota</taxon>
        <taxon>Pezizomycotina</taxon>
        <taxon>Eurotiomycetes</taxon>
        <taxon>Eurotiomycetidae</taxon>
        <taxon>Onygenales</taxon>
        <taxon>Onygenaceae</taxon>
        <taxon>Coccidioides</taxon>
    </lineage>
</organism>
<gene>
    <name evidence="8" type="ORF">CPAG_03134</name>
</gene>
<dbReference type="GO" id="GO:0050660">
    <property type="term" value="F:flavin adenine dinucleotide binding"/>
    <property type="evidence" value="ECO:0007669"/>
    <property type="project" value="TreeGrafter"/>
</dbReference>
<dbReference type="GO" id="GO:0005739">
    <property type="term" value="C:mitochondrion"/>
    <property type="evidence" value="ECO:0007669"/>
    <property type="project" value="TreeGrafter"/>
</dbReference>
<dbReference type="VEuPathDB" id="FungiDB:CPAG_03134"/>